<dbReference type="SUPFAM" id="SSF53244">
    <property type="entry name" value="MurD-like peptide ligases, peptide-binding domain"/>
    <property type="match status" value="1"/>
</dbReference>
<dbReference type="GO" id="GO:0005737">
    <property type="term" value="C:cytoplasm"/>
    <property type="evidence" value="ECO:0007669"/>
    <property type="project" value="UniProtKB-SubCell"/>
</dbReference>
<dbReference type="Gene3D" id="3.40.1390.10">
    <property type="entry name" value="MurE/MurF, N-terminal domain"/>
    <property type="match status" value="1"/>
</dbReference>
<gene>
    <name evidence="12" type="primary">murE</name>
    <name evidence="17" type="ORF">SAMN05421781_0176</name>
</gene>
<evidence type="ECO:0000256" key="10">
    <source>
        <dbReference type="ARBA" id="ARBA00023306"/>
    </source>
</evidence>
<dbReference type="InterPro" id="IPR035911">
    <property type="entry name" value="MurE/MurF_N"/>
</dbReference>
<dbReference type="Pfam" id="PF01225">
    <property type="entry name" value="Mur_ligase"/>
    <property type="match status" value="1"/>
</dbReference>
<feature type="binding site" evidence="12">
    <location>
        <position position="459"/>
    </location>
    <ligand>
        <name>meso-2,6-diaminopimelate</name>
        <dbReference type="ChEBI" id="CHEBI:57791"/>
    </ligand>
</feature>
<feature type="binding site" evidence="12">
    <location>
        <position position="176"/>
    </location>
    <ligand>
        <name>UDP-N-acetyl-alpha-D-muramoyl-L-alanyl-D-glutamate</name>
        <dbReference type="ChEBI" id="CHEBI:83900"/>
    </ligand>
</feature>
<dbReference type="UniPathway" id="UPA00219"/>
<evidence type="ECO:0000313" key="17">
    <source>
        <dbReference type="EMBL" id="SDW02760.1"/>
    </source>
</evidence>
<comment type="cofactor">
    <cofactor evidence="12">
        <name>Mg(2+)</name>
        <dbReference type="ChEBI" id="CHEBI:18420"/>
    </cofactor>
</comment>
<evidence type="ECO:0000256" key="11">
    <source>
        <dbReference type="ARBA" id="ARBA00023316"/>
    </source>
</evidence>
<evidence type="ECO:0000256" key="1">
    <source>
        <dbReference type="ARBA" id="ARBA00004752"/>
    </source>
</evidence>
<feature type="binding site" evidence="12">
    <location>
        <position position="184"/>
    </location>
    <ligand>
        <name>UDP-N-acetyl-alpha-D-muramoyl-L-alanyl-D-glutamate</name>
        <dbReference type="ChEBI" id="CHEBI:83900"/>
    </ligand>
</feature>
<dbReference type="InterPro" id="IPR036565">
    <property type="entry name" value="Mur-like_cat_sf"/>
</dbReference>
<dbReference type="Pfam" id="PF08245">
    <property type="entry name" value="Mur_ligase_M"/>
    <property type="match status" value="1"/>
</dbReference>
<dbReference type="InterPro" id="IPR005761">
    <property type="entry name" value="UDP-N-AcMur-Glu-dNH2Pim_ligase"/>
</dbReference>
<dbReference type="Proteomes" id="UP000199488">
    <property type="component" value="Unassembled WGS sequence"/>
</dbReference>
<evidence type="ECO:0000256" key="4">
    <source>
        <dbReference type="ARBA" id="ARBA00022598"/>
    </source>
</evidence>
<dbReference type="InterPro" id="IPR000713">
    <property type="entry name" value="Mur_ligase_N"/>
</dbReference>
<evidence type="ECO:0000256" key="12">
    <source>
        <dbReference type="HAMAP-Rule" id="MF_00208"/>
    </source>
</evidence>
<evidence type="ECO:0000313" key="18">
    <source>
        <dbReference type="Proteomes" id="UP000199488"/>
    </source>
</evidence>
<evidence type="ECO:0000256" key="6">
    <source>
        <dbReference type="ARBA" id="ARBA00022741"/>
    </source>
</evidence>
<feature type="binding site" evidence="12">
    <location>
        <begin position="107"/>
        <end position="113"/>
    </location>
    <ligand>
        <name>ATP</name>
        <dbReference type="ChEBI" id="CHEBI:30616"/>
    </ligand>
</feature>
<dbReference type="Gene3D" id="3.90.190.20">
    <property type="entry name" value="Mur ligase, C-terminal domain"/>
    <property type="match status" value="1"/>
</dbReference>
<keyword evidence="4 12" id="KW-0436">Ligase</keyword>
<dbReference type="Pfam" id="PF02875">
    <property type="entry name" value="Mur_ligase_C"/>
    <property type="match status" value="1"/>
</dbReference>
<dbReference type="SUPFAM" id="SSF63418">
    <property type="entry name" value="MurE/MurF N-terminal domain"/>
    <property type="match status" value="1"/>
</dbReference>
<dbReference type="NCBIfam" id="NF001126">
    <property type="entry name" value="PRK00139.1-4"/>
    <property type="match status" value="1"/>
</dbReference>
<proteinExistence type="inferred from homology"/>
<feature type="binding site" evidence="12">
    <location>
        <begin position="149"/>
        <end position="150"/>
    </location>
    <ligand>
        <name>UDP-N-acetyl-alpha-D-muramoyl-L-alanyl-D-glutamate</name>
        <dbReference type="ChEBI" id="CHEBI:83900"/>
    </ligand>
</feature>
<dbReference type="NCBIfam" id="TIGR01085">
    <property type="entry name" value="murE"/>
    <property type="match status" value="1"/>
</dbReference>
<feature type="domain" description="Mur ligase C-terminal" evidence="15">
    <location>
        <begin position="332"/>
        <end position="457"/>
    </location>
</feature>
<dbReference type="GO" id="GO:0000287">
    <property type="term" value="F:magnesium ion binding"/>
    <property type="evidence" value="ECO:0007669"/>
    <property type="project" value="UniProtKB-UniRule"/>
</dbReference>
<dbReference type="HAMAP" id="MF_00208">
    <property type="entry name" value="MurE"/>
    <property type="match status" value="1"/>
</dbReference>
<comment type="similarity">
    <text evidence="2 12">Belongs to the MurCDEF family. MurE subfamily.</text>
</comment>
<keyword evidence="7 12" id="KW-0067">ATP-binding</keyword>
<dbReference type="PANTHER" id="PTHR23135:SF4">
    <property type="entry name" value="UDP-N-ACETYLMURAMOYL-L-ALANYL-D-GLUTAMATE--2,6-DIAMINOPIMELATE LIGASE MURE HOMOLOG, CHLOROPLASTIC"/>
    <property type="match status" value="1"/>
</dbReference>
<evidence type="ECO:0000259" key="14">
    <source>
        <dbReference type="Pfam" id="PF01225"/>
    </source>
</evidence>
<dbReference type="GO" id="GO:0051301">
    <property type="term" value="P:cell division"/>
    <property type="evidence" value="ECO:0007669"/>
    <property type="project" value="UniProtKB-KW"/>
</dbReference>
<evidence type="ECO:0000256" key="3">
    <source>
        <dbReference type="ARBA" id="ARBA00022490"/>
    </source>
</evidence>
<dbReference type="GO" id="GO:0004326">
    <property type="term" value="F:tetrahydrofolylpolyglutamate synthase activity"/>
    <property type="evidence" value="ECO:0007669"/>
    <property type="project" value="InterPro"/>
</dbReference>
<evidence type="ECO:0000256" key="13">
    <source>
        <dbReference type="RuleBase" id="RU004135"/>
    </source>
</evidence>
<name>A0A1H2Q6W8_9BACI</name>
<evidence type="ECO:0000256" key="8">
    <source>
        <dbReference type="ARBA" id="ARBA00022960"/>
    </source>
</evidence>
<feature type="modified residue" description="N6-carboxylysine" evidence="12">
    <location>
        <position position="216"/>
    </location>
</feature>
<keyword evidence="11 12" id="KW-0961">Cell wall biogenesis/degradation</keyword>
<protein>
    <recommendedName>
        <fullName evidence="12">UDP-N-acetylmuramoyl-L-alanyl-D-glutamate--2,6-diaminopimelate ligase</fullName>
        <ecNumber evidence="12">6.3.2.13</ecNumber>
    </recommendedName>
    <alternativeName>
        <fullName evidence="12">Meso-A2pm-adding enzyme</fullName>
    </alternativeName>
    <alternativeName>
        <fullName evidence="12">Meso-diaminopimelate-adding enzyme</fullName>
    </alternativeName>
    <alternativeName>
        <fullName evidence="12">UDP-MurNAc-L-Ala-D-Glu:meso-diaminopimelate ligase</fullName>
    </alternativeName>
    <alternativeName>
        <fullName evidence="12">UDP-MurNAc-tripeptide synthetase</fullName>
    </alternativeName>
    <alternativeName>
        <fullName evidence="12">UDP-N-acetylmuramyl-tripeptide synthetase</fullName>
    </alternativeName>
</protein>
<keyword evidence="9 12" id="KW-0573">Peptidoglycan synthesis</keyword>
<evidence type="ECO:0000256" key="2">
    <source>
        <dbReference type="ARBA" id="ARBA00005898"/>
    </source>
</evidence>
<evidence type="ECO:0000259" key="15">
    <source>
        <dbReference type="Pfam" id="PF02875"/>
    </source>
</evidence>
<keyword evidence="8 12" id="KW-0133">Cell shape</keyword>
<comment type="catalytic activity">
    <reaction evidence="12">
        <text>UDP-N-acetyl-alpha-D-muramoyl-L-alanyl-D-glutamate + meso-2,6-diaminopimelate + ATP = UDP-N-acetyl-alpha-D-muramoyl-L-alanyl-gamma-D-glutamyl-meso-2,6-diaminopimelate + ADP + phosphate + H(+)</text>
        <dbReference type="Rhea" id="RHEA:23676"/>
        <dbReference type="ChEBI" id="CHEBI:15378"/>
        <dbReference type="ChEBI" id="CHEBI:30616"/>
        <dbReference type="ChEBI" id="CHEBI:43474"/>
        <dbReference type="ChEBI" id="CHEBI:57791"/>
        <dbReference type="ChEBI" id="CHEBI:83900"/>
        <dbReference type="ChEBI" id="CHEBI:83905"/>
        <dbReference type="ChEBI" id="CHEBI:456216"/>
        <dbReference type="EC" id="6.3.2.13"/>
    </reaction>
</comment>
<dbReference type="RefSeq" id="WP_091610205.1">
    <property type="nucleotide sequence ID" value="NZ_FNNC01000001.1"/>
</dbReference>
<comment type="PTM">
    <text evidence="12">Carboxylation is probably crucial for Mg(2+) binding and, consequently, for the gamma-phosphate positioning of ATP.</text>
</comment>
<feature type="domain" description="Mur ligase central" evidence="16">
    <location>
        <begin position="105"/>
        <end position="309"/>
    </location>
</feature>
<dbReference type="GO" id="GO:0005524">
    <property type="term" value="F:ATP binding"/>
    <property type="evidence" value="ECO:0007669"/>
    <property type="project" value="UniProtKB-UniRule"/>
</dbReference>
<evidence type="ECO:0000256" key="5">
    <source>
        <dbReference type="ARBA" id="ARBA00022618"/>
    </source>
</evidence>
<dbReference type="GO" id="GO:0071555">
    <property type="term" value="P:cell wall organization"/>
    <property type="evidence" value="ECO:0007669"/>
    <property type="project" value="UniProtKB-KW"/>
</dbReference>
<comment type="caution">
    <text evidence="12">Lacks conserved residue(s) required for the propagation of feature annotation.</text>
</comment>
<accession>A0A1H2Q6W8</accession>
<dbReference type="SUPFAM" id="SSF53623">
    <property type="entry name" value="MurD-like peptide ligases, catalytic domain"/>
    <property type="match status" value="1"/>
</dbReference>
<feature type="binding site" evidence="12">
    <location>
        <position position="455"/>
    </location>
    <ligand>
        <name>meso-2,6-diaminopimelate</name>
        <dbReference type="ChEBI" id="CHEBI:57791"/>
    </ligand>
</feature>
<reference evidence="17 18" key="1">
    <citation type="submission" date="2016-10" db="EMBL/GenBank/DDBJ databases">
        <authorList>
            <person name="de Groot N.N."/>
        </authorList>
    </citation>
    <scope>NUCLEOTIDE SEQUENCE [LARGE SCALE GENOMIC DNA]</scope>
    <source>
        <strain evidence="17 18">DSM 23126</strain>
    </source>
</reference>
<organism evidence="17 18">
    <name type="scientific">Marinococcus luteus</name>
    <dbReference type="NCBI Taxonomy" id="1122204"/>
    <lineage>
        <taxon>Bacteria</taxon>
        <taxon>Bacillati</taxon>
        <taxon>Bacillota</taxon>
        <taxon>Bacilli</taxon>
        <taxon>Bacillales</taxon>
        <taxon>Bacillaceae</taxon>
        <taxon>Marinococcus</taxon>
    </lineage>
</organism>
<keyword evidence="5 12" id="KW-0132">Cell division</keyword>
<evidence type="ECO:0000256" key="9">
    <source>
        <dbReference type="ARBA" id="ARBA00022984"/>
    </source>
</evidence>
<dbReference type="GO" id="GO:0008360">
    <property type="term" value="P:regulation of cell shape"/>
    <property type="evidence" value="ECO:0007669"/>
    <property type="project" value="UniProtKB-KW"/>
</dbReference>
<keyword evidence="12" id="KW-0460">Magnesium</keyword>
<keyword evidence="3 12" id="KW-0963">Cytoplasm</keyword>
<sequence>MKYITDIIPSIMVRIEREDKEIESLHMDSRGVSPNGLFFCIEGTKVDGHDFAAHAVSNGAAAVIAERHVDVEAPVWLVKDTQKVMAYAADHFYGHPTKDVRVIGITGTNGKTTTSHLVESILNEEQTKTGLIGTMYAKIGNESVETNNTTPESLELQQLFAAMRDKEVKSCVMEVSSHALQMGRVRGVQFRTAVFTNLSQDHLDYHGSMESYRNAKSLLFSQLGNSFAGELSTAVLNGDDEASDYFQAVTTAPVLTYGINDRNDIYAENIKTTGGKTSFTLNTPWGSTEVEYPLLGKFNVYNALAAITACIAENVSVTSIVDGLKNAPVVSGRFEAVEAGQKSTIVVDYAHTPGGLENVAQTAFDMTEGRLYTVVGCGGDRDKEKRPKMAAAAEKFSDLVILTSDNPRSEDPVKILEQMEAGFTGTKYEIIEDRRKAIERAVFLAGAGDTVLVAGKGHETHQVIGDQTLEFDDREVAKDAVRKKNNKQA</sequence>
<comment type="pathway">
    <text evidence="1 12 13">Cell wall biogenesis; peptidoglycan biosynthesis.</text>
</comment>
<dbReference type="Gene3D" id="3.40.1190.10">
    <property type="entry name" value="Mur-like, catalytic domain"/>
    <property type="match status" value="1"/>
</dbReference>
<dbReference type="STRING" id="1122204.SAMN05421781_0176"/>
<feature type="binding site" evidence="12">
    <location>
        <position position="29"/>
    </location>
    <ligand>
        <name>UDP-N-acetyl-alpha-D-muramoyl-L-alanyl-D-glutamate</name>
        <dbReference type="ChEBI" id="CHEBI:83900"/>
    </ligand>
</feature>
<dbReference type="PANTHER" id="PTHR23135">
    <property type="entry name" value="MUR LIGASE FAMILY MEMBER"/>
    <property type="match status" value="1"/>
</dbReference>
<dbReference type="AlphaFoldDB" id="A0A1H2Q6W8"/>
<dbReference type="EC" id="6.3.2.13" evidence="12"/>
<feature type="short sequence motif" description="Meso-diaminopimelate recognition motif" evidence="12">
    <location>
        <begin position="405"/>
        <end position="408"/>
    </location>
</feature>
<dbReference type="GO" id="GO:0008765">
    <property type="term" value="F:UDP-N-acetylmuramoylalanyl-D-glutamate-2,6-diaminopimelate ligase activity"/>
    <property type="evidence" value="ECO:0007669"/>
    <property type="project" value="UniProtKB-UniRule"/>
</dbReference>
<evidence type="ECO:0000256" key="7">
    <source>
        <dbReference type="ARBA" id="ARBA00022840"/>
    </source>
</evidence>
<feature type="binding site" evidence="12">
    <location>
        <position position="148"/>
    </location>
    <ligand>
        <name>UDP-N-acetyl-alpha-D-muramoyl-L-alanyl-D-glutamate</name>
        <dbReference type="ChEBI" id="CHEBI:83900"/>
    </ligand>
</feature>
<feature type="domain" description="Mur ligase N-terminal catalytic" evidence="14">
    <location>
        <begin position="22"/>
        <end position="75"/>
    </location>
</feature>
<comment type="subcellular location">
    <subcellularLocation>
        <location evidence="12 13">Cytoplasm</location>
    </subcellularLocation>
</comment>
<dbReference type="InterPro" id="IPR018109">
    <property type="entry name" value="Folylpolyglutamate_synth_CS"/>
</dbReference>
<dbReference type="EMBL" id="FNNC01000001">
    <property type="protein sequence ID" value="SDW02760.1"/>
    <property type="molecule type" value="Genomic_DNA"/>
</dbReference>
<comment type="function">
    <text evidence="12">Catalyzes the addition of meso-diaminopimelic acid to the nucleotide precursor UDP-N-acetylmuramoyl-L-alanyl-D-glutamate (UMAG) in the biosynthesis of bacterial cell-wall peptidoglycan.</text>
</comment>
<evidence type="ECO:0000259" key="16">
    <source>
        <dbReference type="Pfam" id="PF08245"/>
    </source>
</evidence>
<dbReference type="InterPro" id="IPR036615">
    <property type="entry name" value="Mur_ligase_C_dom_sf"/>
</dbReference>
<dbReference type="PROSITE" id="PS01011">
    <property type="entry name" value="FOLYLPOLYGLU_SYNT_1"/>
    <property type="match status" value="1"/>
</dbReference>
<feature type="binding site" evidence="12">
    <location>
        <begin position="405"/>
        <end position="408"/>
    </location>
    <ligand>
        <name>meso-2,6-diaminopimelate</name>
        <dbReference type="ChEBI" id="CHEBI:57791"/>
    </ligand>
</feature>
<keyword evidence="10 12" id="KW-0131">Cell cycle</keyword>
<dbReference type="OrthoDB" id="9800958at2"/>
<keyword evidence="6 12" id="KW-0547">Nucleotide-binding</keyword>
<dbReference type="InterPro" id="IPR004101">
    <property type="entry name" value="Mur_ligase_C"/>
</dbReference>
<dbReference type="GO" id="GO:0009252">
    <property type="term" value="P:peptidoglycan biosynthetic process"/>
    <property type="evidence" value="ECO:0007669"/>
    <property type="project" value="UniProtKB-UniRule"/>
</dbReference>
<dbReference type="NCBIfam" id="NF001124">
    <property type="entry name" value="PRK00139.1-2"/>
    <property type="match status" value="1"/>
</dbReference>
<dbReference type="InterPro" id="IPR013221">
    <property type="entry name" value="Mur_ligase_cen"/>
</dbReference>
<feature type="binding site" evidence="12">
    <location>
        <position position="381"/>
    </location>
    <ligand>
        <name>meso-2,6-diaminopimelate</name>
        <dbReference type="ChEBI" id="CHEBI:57791"/>
    </ligand>
</feature>
<keyword evidence="18" id="KW-1185">Reference proteome</keyword>